<organism evidence="2 3">
    <name type="scientific">Novipirellula caenicola</name>
    <dbReference type="NCBI Taxonomy" id="1536901"/>
    <lineage>
        <taxon>Bacteria</taxon>
        <taxon>Pseudomonadati</taxon>
        <taxon>Planctomycetota</taxon>
        <taxon>Planctomycetia</taxon>
        <taxon>Pirellulales</taxon>
        <taxon>Pirellulaceae</taxon>
        <taxon>Novipirellula</taxon>
    </lineage>
</organism>
<keyword evidence="3" id="KW-1185">Reference proteome</keyword>
<feature type="transmembrane region" description="Helical" evidence="1">
    <location>
        <begin position="6"/>
        <end position="26"/>
    </location>
</feature>
<evidence type="ECO:0008006" key="4">
    <source>
        <dbReference type="Google" id="ProtNLM"/>
    </source>
</evidence>
<dbReference type="Proteomes" id="UP001416858">
    <property type="component" value="Unassembled WGS sequence"/>
</dbReference>
<comment type="caution">
    <text evidence="2">The sequence shown here is derived from an EMBL/GenBank/DDBJ whole genome shotgun (WGS) entry which is preliminary data.</text>
</comment>
<dbReference type="RefSeq" id="WP_345689689.1">
    <property type="nucleotide sequence ID" value="NZ_BAABRO010000044.1"/>
</dbReference>
<keyword evidence="1" id="KW-1133">Transmembrane helix</keyword>
<evidence type="ECO:0000313" key="2">
    <source>
        <dbReference type="EMBL" id="GAA5511204.1"/>
    </source>
</evidence>
<keyword evidence="1" id="KW-0472">Membrane</keyword>
<proteinExistence type="predicted"/>
<evidence type="ECO:0000256" key="1">
    <source>
        <dbReference type="SAM" id="Phobius"/>
    </source>
</evidence>
<reference evidence="2 3" key="1">
    <citation type="submission" date="2024-02" db="EMBL/GenBank/DDBJ databases">
        <title>Rhodopirellula caenicola NBRC 110016.</title>
        <authorList>
            <person name="Ichikawa N."/>
            <person name="Katano-Makiyama Y."/>
            <person name="Hidaka K."/>
        </authorList>
    </citation>
    <scope>NUCLEOTIDE SEQUENCE [LARGE SCALE GENOMIC DNA]</scope>
    <source>
        <strain evidence="2 3">NBRC 110016</strain>
    </source>
</reference>
<dbReference type="EMBL" id="BAABRO010000044">
    <property type="protein sequence ID" value="GAA5511204.1"/>
    <property type="molecule type" value="Genomic_DNA"/>
</dbReference>
<evidence type="ECO:0000313" key="3">
    <source>
        <dbReference type="Proteomes" id="UP001416858"/>
    </source>
</evidence>
<accession>A0ABP9W1G0</accession>
<keyword evidence="1" id="KW-0812">Transmembrane</keyword>
<protein>
    <recommendedName>
        <fullName evidence="4">Ig-like domain-containing protein</fullName>
    </recommendedName>
</protein>
<gene>
    <name evidence="2" type="ORF">Rcae01_06720</name>
</gene>
<sequence>MDLTTSDWIAVAALGVSVLALIVSIFKDYFTSRNQKIEQSIDRHVQEKMSQAQRRIVELMEKQNSRVETETQQSNRPRVTARYSNKRIHFSNNGNTKAVSVDLTIVEQSGNSPFVDLDTPFDIEPHGHRSFHCTQTSSTIKRPFKIDITWSDEWGRDYEKLGVTIAD</sequence>
<name>A0ABP9W1G0_9BACT</name>